<dbReference type="Proteomes" id="UP000886520">
    <property type="component" value="Chromosome 4"/>
</dbReference>
<dbReference type="EMBL" id="JABFUD020000004">
    <property type="protein sequence ID" value="KAI5080522.1"/>
    <property type="molecule type" value="Genomic_DNA"/>
</dbReference>
<evidence type="ECO:0000259" key="1">
    <source>
        <dbReference type="PROSITE" id="PS51746"/>
    </source>
</evidence>
<evidence type="ECO:0000313" key="2">
    <source>
        <dbReference type="EMBL" id="KAI5080522.1"/>
    </source>
</evidence>
<dbReference type="OrthoDB" id="10264738at2759"/>
<dbReference type="SUPFAM" id="SSF81606">
    <property type="entry name" value="PP2C-like"/>
    <property type="match status" value="1"/>
</dbReference>
<dbReference type="Pfam" id="PF00481">
    <property type="entry name" value="PP2C"/>
    <property type="match status" value="2"/>
</dbReference>
<proteinExistence type="predicted"/>
<keyword evidence="3" id="KW-1185">Reference proteome</keyword>
<name>A0A9D4V6T2_ADICA</name>
<evidence type="ECO:0000313" key="3">
    <source>
        <dbReference type="Proteomes" id="UP000886520"/>
    </source>
</evidence>
<organism evidence="2 3">
    <name type="scientific">Adiantum capillus-veneris</name>
    <name type="common">Maidenhair fern</name>
    <dbReference type="NCBI Taxonomy" id="13818"/>
    <lineage>
        <taxon>Eukaryota</taxon>
        <taxon>Viridiplantae</taxon>
        <taxon>Streptophyta</taxon>
        <taxon>Embryophyta</taxon>
        <taxon>Tracheophyta</taxon>
        <taxon>Polypodiopsida</taxon>
        <taxon>Polypodiidae</taxon>
        <taxon>Polypodiales</taxon>
        <taxon>Pteridineae</taxon>
        <taxon>Pteridaceae</taxon>
        <taxon>Vittarioideae</taxon>
        <taxon>Adiantum</taxon>
    </lineage>
</organism>
<dbReference type="AlphaFoldDB" id="A0A9D4V6T2"/>
<dbReference type="InterPro" id="IPR036457">
    <property type="entry name" value="PPM-type-like_dom_sf"/>
</dbReference>
<feature type="domain" description="PPM-type phosphatase" evidence="1">
    <location>
        <begin position="1"/>
        <end position="292"/>
    </location>
</feature>
<comment type="caution">
    <text evidence="2">The sequence shown here is derived from an EMBL/GenBank/DDBJ whole genome shotgun (WGS) entry which is preliminary data.</text>
</comment>
<dbReference type="PROSITE" id="PS51746">
    <property type="entry name" value="PPM_2"/>
    <property type="match status" value="1"/>
</dbReference>
<accession>A0A9D4V6T2</accession>
<dbReference type="InterPro" id="IPR015655">
    <property type="entry name" value="PP2C"/>
</dbReference>
<dbReference type="InterPro" id="IPR001932">
    <property type="entry name" value="PPM-type_phosphatase-like_dom"/>
</dbReference>
<protein>
    <recommendedName>
        <fullName evidence="1">PPM-type phosphatase domain-containing protein</fullName>
    </recommendedName>
</protein>
<dbReference type="Gene3D" id="3.60.40.10">
    <property type="entry name" value="PPM-type phosphatase domain"/>
    <property type="match status" value="1"/>
</dbReference>
<dbReference type="GO" id="GO:0004722">
    <property type="term" value="F:protein serine/threonine phosphatase activity"/>
    <property type="evidence" value="ECO:0007669"/>
    <property type="project" value="InterPro"/>
</dbReference>
<sequence length="294" mass="31810">MLLLCGQRRAMVDRAAIVPCFANLSPDLTESCPCKGKEGNKSTNGLHFFAVYDGHSGSQASQFCMERLHLVLAEELATLSVVQDGKQEFLPSNWQSVMVSCFSRMDKEMGGFYWDGDYHDLGNSAPPFGQSIAPEFVRTTAVVVVVSSNQFVVATCGDSRAVLSRGGKAIPLSLAHKRKQDGATTRCLEATLGQGYLHLKHFVVSEPEVTCIQRSEDDECLILASNGLWDVIDDPTTCEIAQKCLASSRSTQEFGMHDLGKDPAAMAAAAILVKVAFGRGSKDNISAIVIDLKK</sequence>
<dbReference type="SMART" id="SM00332">
    <property type="entry name" value="PP2Cc"/>
    <property type="match status" value="1"/>
</dbReference>
<gene>
    <name evidence="2" type="ORF">GOP47_0003705</name>
</gene>
<reference evidence="2" key="1">
    <citation type="submission" date="2021-01" db="EMBL/GenBank/DDBJ databases">
        <title>Adiantum capillus-veneris genome.</title>
        <authorList>
            <person name="Fang Y."/>
            <person name="Liao Q."/>
        </authorList>
    </citation>
    <scope>NUCLEOTIDE SEQUENCE</scope>
    <source>
        <strain evidence="2">H3</strain>
        <tissue evidence="2">Leaf</tissue>
    </source>
</reference>
<dbReference type="PANTHER" id="PTHR47992">
    <property type="entry name" value="PROTEIN PHOSPHATASE"/>
    <property type="match status" value="1"/>
</dbReference>
<dbReference type="CDD" id="cd00143">
    <property type="entry name" value="PP2Cc"/>
    <property type="match status" value="1"/>
</dbReference>